<dbReference type="Gene3D" id="1.20.1640.10">
    <property type="entry name" value="Multidrug efflux transporter AcrB transmembrane domain"/>
    <property type="match status" value="2"/>
</dbReference>
<feature type="transmembrane region" description="Helical" evidence="6">
    <location>
        <begin position="367"/>
        <end position="386"/>
    </location>
</feature>
<evidence type="ECO:0000313" key="8">
    <source>
        <dbReference type="EMBL" id="MFC6386010.1"/>
    </source>
</evidence>
<evidence type="ECO:0000256" key="3">
    <source>
        <dbReference type="ARBA" id="ARBA00022692"/>
    </source>
</evidence>
<dbReference type="InterPro" id="IPR000731">
    <property type="entry name" value="SSD"/>
</dbReference>
<comment type="caution">
    <text evidence="8">The sequence shown here is derived from an EMBL/GenBank/DDBJ whole genome shotgun (WGS) entry which is preliminary data.</text>
</comment>
<keyword evidence="5 6" id="KW-0472">Membrane</keyword>
<keyword evidence="2" id="KW-1003">Cell membrane</keyword>
<protein>
    <submittedName>
        <fullName evidence="8">MMPL family transporter</fullName>
    </submittedName>
</protein>
<feature type="transmembrane region" description="Helical" evidence="6">
    <location>
        <begin position="270"/>
        <end position="296"/>
    </location>
</feature>
<feature type="transmembrane region" description="Helical" evidence="6">
    <location>
        <begin position="308"/>
        <end position="331"/>
    </location>
</feature>
<evidence type="ECO:0000313" key="9">
    <source>
        <dbReference type="Proteomes" id="UP001596267"/>
    </source>
</evidence>
<feature type="transmembrane region" description="Helical" evidence="6">
    <location>
        <begin position="669"/>
        <end position="692"/>
    </location>
</feature>
<comment type="subcellular location">
    <subcellularLocation>
        <location evidence="1">Cell membrane</location>
        <topology evidence="1">Multi-pass membrane protein</topology>
    </subcellularLocation>
</comment>
<keyword evidence="3 6" id="KW-0812">Transmembrane</keyword>
<dbReference type="PANTHER" id="PTHR33406">
    <property type="entry name" value="MEMBRANE PROTEIN MJ1562-RELATED"/>
    <property type="match status" value="1"/>
</dbReference>
<feature type="transmembrane region" description="Helical" evidence="6">
    <location>
        <begin position="180"/>
        <end position="199"/>
    </location>
</feature>
<feature type="transmembrane region" description="Helical" evidence="6">
    <location>
        <begin position="550"/>
        <end position="571"/>
    </location>
</feature>
<organism evidence="8 9">
    <name type="scientific">Sporolactobacillus kofuensis</name>
    <dbReference type="NCBI Taxonomy" id="269672"/>
    <lineage>
        <taxon>Bacteria</taxon>
        <taxon>Bacillati</taxon>
        <taxon>Bacillota</taxon>
        <taxon>Bacilli</taxon>
        <taxon>Bacillales</taxon>
        <taxon>Sporolactobacillaceae</taxon>
        <taxon>Sporolactobacillus</taxon>
    </lineage>
</organism>
<feature type="domain" description="SSD" evidence="7">
    <location>
        <begin position="526"/>
        <end position="691"/>
    </location>
</feature>
<evidence type="ECO:0000256" key="6">
    <source>
        <dbReference type="SAM" id="Phobius"/>
    </source>
</evidence>
<proteinExistence type="predicted"/>
<feature type="transmembrane region" description="Helical" evidence="6">
    <location>
        <begin position="204"/>
        <end position="221"/>
    </location>
</feature>
<feature type="transmembrane region" description="Helical" evidence="6">
    <location>
        <begin position="636"/>
        <end position="657"/>
    </location>
</feature>
<feature type="transmembrane region" description="Helical" evidence="6">
    <location>
        <begin position="591"/>
        <end position="612"/>
    </location>
</feature>
<keyword evidence="4 6" id="KW-1133">Transmembrane helix</keyword>
<evidence type="ECO:0000256" key="4">
    <source>
        <dbReference type="ARBA" id="ARBA00022989"/>
    </source>
</evidence>
<feature type="transmembrane region" description="Helical" evidence="6">
    <location>
        <begin position="523"/>
        <end position="543"/>
    </location>
</feature>
<name>A0ABW1WD33_9BACL</name>
<dbReference type="InterPro" id="IPR050545">
    <property type="entry name" value="Mycobact_MmpL"/>
</dbReference>
<dbReference type="PANTHER" id="PTHR33406:SF13">
    <property type="entry name" value="MEMBRANE PROTEIN YDFJ"/>
    <property type="match status" value="1"/>
</dbReference>
<dbReference type="InterPro" id="IPR004869">
    <property type="entry name" value="MMPL_dom"/>
</dbReference>
<dbReference type="Proteomes" id="UP001596267">
    <property type="component" value="Unassembled WGS sequence"/>
</dbReference>
<dbReference type="RefSeq" id="WP_253053294.1">
    <property type="nucleotide sequence ID" value="NZ_JAMXWN010000003.1"/>
</dbReference>
<accession>A0ABW1WD33</accession>
<evidence type="ECO:0000259" key="7">
    <source>
        <dbReference type="PROSITE" id="PS50156"/>
    </source>
</evidence>
<dbReference type="Pfam" id="PF03176">
    <property type="entry name" value="MMPL"/>
    <property type="match status" value="2"/>
</dbReference>
<gene>
    <name evidence="8" type="ORF">ACFP7A_05305</name>
</gene>
<dbReference type="PROSITE" id="PS50156">
    <property type="entry name" value="SSD"/>
    <property type="match status" value="2"/>
</dbReference>
<evidence type="ECO:0000256" key="5">
    <source>
        <dbReference type="ARBA" id="ARBA00023136"/>
    </source>
</evidence>
<dbReference type="EMBL" id="JBHSTQ010000004">
    <property type="protein sequence ID" value="MFC6386010.1"/>
    <property type="molecule type" value="Genomic_DNA"/>
</dbReference>
<sequence length="728" mass="77972">MAKYLYSLGKWAADNKKKVLLGACGVLIALVVLALSMGPSFSDKMTIPGTESQKASKLLTKAFPSTKNAKAQVQVLFKAPKDKTLESKKEQKIISETINAIKKDKAVSSVAAPEVLQNYSKNKRIGYALVTYKSTATKVSEASKEKILKVVKKARKAGMQTELAGDVSFSSIEVGGVTEGIGVLVAFLVLAVTFTSFLAAGMPILTALIGLGIGLMGIIFATNYMDIASYALSLSAMLGLAVAIDYALFIITRFRKELGNGYSIKESIGIAIGTAGNAVVFAGMTVVVALLGLSVAKIPFLTVMGVSAAFSVFIAILVAILVVPALLGLIGGKIGPSRQNKFLKKISRGNKKVGSNRWGKFVTTRPLLVTILFVAILISISIPFFHMNLGLPDNGMKSKTTMDRRAYDLQTEAYGEGVHAPLVILAQTNTKTKHAQEAINRTVKAISSLANVKSVTPAIPSSLHGVYMISLTPKTGPNDTKTSDLVHAIRKKSLSLQKSQHVKLYVTGATAVNIDISQKLSDALPGFCLLIVGFAFILLVVVFRSILIPLKAVLGFILSLAATLGFLVFAIQDGHLINLFGFPTSTPILSFLPVIVVGILFGLAMDYEVFLVSRMREEFIHSGDAKKSVLIGMRESGSVVTAAGLIMVAVFAGFMMTPEPIIKSMGLSLTVGVLFDAFIVRMTIVPAVITLMGKSAWYLPKWLDKILPDLDIEGKSILEEEQKRKMIS</sequence>
<evidence type="ECO:0000256" key="2">
    <source>
        <dbReference type="ARBA" id="ARBA00022475"/>
    </source>
</evidence>
<evidence type="ECO:0000256" key="1">
    <source>
        <dbReference type="ARBA" id="ARBA00004651"/>
    </source>
</evidence>
<reference evidence="9" key="1">
    <citation type="journal article" date="2019" name="Int. J. Syst. Evol. Microbiol.">
        <title>The Global Catalogue of Microorganisms (GCM) 10K type strain sequencing project: providing services to taxonomists for standard genome sequencing and annotation.</title>
        <authorList>
            <consortium name="The Broad Institute Genomics Platform"/>
            <consortium name="The Broad Institute Genome Sequencing Center for Infectious Disease"/>
            <person name="Wu L."/>
            <person name="Ma J."/>
        </authorList>
    </citation>
    <scope>NUCLEOTIDE SEQUENCE [LARGE SCALE GENOMIC DNA]</scope>
    <source>
        <strain evidence="9">CCUG 42001</strain>
    </source>
</reference>
<feature type="domain" description="SSD" evidence="7">
    <location>
        <begin position="215"/>
        <end position="329"/>
    </location>
</feature>
<feature type="transmembrane region" description="Helical" evidence="6">
    <location>
        <begin position="227"/>
        <end position="249"/>
    </location>
</feature>
<dbReference type="SUPFAM" id="SSF82866">
    <property type="entry name" value="Multidrug efflux transporter AcrB transmembrane domain"/>
    <property type="match status" value="2"/>
</dbReference>
<keyword evidence="9" id="KW-1185">Reference proteome</keyword>